<dbReference type="PANTHER" id="PTHR19288:SF75">
    <property type="entry name" value="PHOSPHOGLYCOLATE PHOSPHATASE 2"/>
    <property type="match status" value="1"/>
</dbReference>
<dbReference type="PANTHER" id="PTHR19288">
    <property type="entry name" value="4-NITROPHENYLPHOSPHATASE-RELATED"/>
    <property type="match status" value="1"/>
</dbReference>
<sequence>MNASLPLSNHFLPIAEIPQGHNPFKTAKICSSVLFCCCNDTAKRAAQLLSTQNVRPFLDSAEAFLFDCDGVIWKGDKLIDGEDGEKRIGLNQIPSMNMIRVFVMVQLLPRVGAVVVGIDPRINCYKLQYGTLCMREKPGCIFIATNRDLAGRAGCMVAAACGSTERGPITVGNARPKAHNAEKLAGVTTKTTLQDPSNNVQPDYYTSKVSDLPDLLVP</sequence>
<comment type="caution">
    <text evidence="1">The sequence shown here is derived from an EMBL/GenBank/DDBJ whole genome shotgun (WGS) entry which is preliminary data.</text>
</comment>
<accession>A0A8X7ZJA8</accession>
<evidence type="ECO:0000313" key="2">
    <source>
        <dbReference type="Proteomes" id="UP000886885"/>
    </source>
</evidence>
<dbReference type="OrthoDB" id="413953at2759"/>
<dbReference type="AlphaFoldDB" id="A0A8X7ZJA8"/>
<name>A0A8X7ZJA8_POPTO</name>
<dbReference type="EMBL" id="JAAWWB010000012">
    <property type="protein sequence ID" value="KAG6768867.1"/>
    <property type="molecule type" value="Genomic_DNA"/>
</dbReference>
<dbReference type="Proteomes" id="UP000886885">
    <property type="component" value="Chromosome 6D"/>
</dbReference>
<evidence type="ECO:0000313" key="1">
    <source>
        <dbReference type="EMBL" id="KAG6768867.1"/>
    </source>
</evidence>
<organism evidence="1 2">
    <name type="scientific">Populus tomentosa</name>
    <name type="common">Chinese white poplar</name>
    <dbReference type="NCBI Taxonomy" id="118781"/>
    <lineage>
        <taxon>Eukaryota</taxon>
        <taxon>Viridiplantae</taxon>
        <taxon>Streptophyta</taxon>
        <taxon>Embryophyta</taxon>
        <taxon>Tracheophyta</taxon>
        <taxon>Spermatophyta</taxon>
        <taxon>Magnoliopsida</taxon>
        <taxon>eudicotyledons</taxon>
        <taxon>Gunneridae</taxon>
        <taxon>Pentapetalae</taxon>
        <taxon>rosids</taxon>
        <taxon>fabids</taxon>
        <taxon>Malpighiales</taxon>
        <taxon>Salicaceae</taxon>
        <taxon>Saliceae</taxon>
        <taxon>Populus</taxon>
    </lineage>
</organism>
<reference evidence="1" key="1">
    <citation type="journal article" date="2020" name="bioRxiv">
        <title>Hybrid origin of Populus tomentosa Carr. identified through genome sequencing and phylogenomic analysis.</title>
        <authorList>
            <person name="An X."/>
            <person name="Gao K."/>
            <person name="Chen Z."/>
            <person name="Li J."/>
            <person name="Yang X."/>
            <person name="Yang X."/>
            <person name="Zhou J."/>
            <person name="Guo T."/>
            <person name="Zhao T."/>
            <person name="Huang S."/>
            <person name="Miao D."/>
            <person name="Khan W.U."/>
            <person name="Rao P."/>
            <person name="Ye M."/>
            <person name="Lei B."/>
            <person name="Liao W."/>
            <person name="Wang J."/>
            <person name="Ji L."/>
            <person name="Li Y."/>
            <person name="Guo B."/>
            <person name="Mustafa N.S."/>
            <person name="Li S."/>
            <person name="Yun Q."/>
            <person name="Keller S.R."/>
            <person name="Mao J."/>
            <person name="Zhang R."/>
            <person name="Strauss S.H."/>
        </authorList>
    </citation>
    <scope>NUCLEOTIDE SEQUENCE</scope>
    <source>
        <strain evidence="1">GM15</strain>
        <tissue evidence="1">Leaf</tissue>
    </source>
</reference>
<protein>
    <submittedName>
        <fullName evidence="1">Uncharacterized protein</fullName>
    </submittedName>
</protein>
<keyword evidence="2" id="KW-1185">Reference proteome</keyword>
<dbReference type="GO" id="GO:0005737">
    <property type="term" value="C:cytoplasm"/>
    <property type="evidence" value="ECO:0007669"/>
    <property type="project" value="TreeGrafter"/>
</dbReference>
<gene>
    <name evidence="1" type="ORF">POTOM_024479</name>
</gene>
<proteinExistence type="predicted"/>
<dbReference type="GO" id="GO:0016791">
    <property type="term" value="F:phosphatase activity"/>
    <property type="evidence" value="ECO:0007669"/>
    <property type="project" value="TreeGrafter"/>
</dbReference>